<sequence length="226" mass="25389">MYDFYLDKTLLPVSPSKLELKITNQNKTMNLINEHEVNVLKSPGLTEISFDFLLPQVQYPFARYSDGFHPADYYLDILEKLKTSQTSFQFIVSRSTPNRKGLYGTNLTVSIEDYTISEDAEQGFDITVSIKLKQYRPYSTKTCNVSLPSSIGGKPTANVNSQRNNSNSPSSGGAQSYTVVKGDCLWNIAKRFYGNGSLYPKIYNANRDKIQNPNLIYPGQVLVIPA</sequence>
<evidence type="ECO:0000259" key="2">
    <source>
        <dbReference type="PROSITE" id="PS51782"/>
    </source>
</evidence>
<evidence type="ECO:0000256" key="1">
    <source>
        <dbReference type="SAM" id="MobiDB-lite"/>
    </source>
</evidence>
<dbReference type="CDD" id="cd00118">
    <property type="entry name" value="LysM"/>
    <property type="match status" value="1"/>
</dbReference>
<dbReference type="InterPro" id="IPR052196">
    <property type="entry name" value="Bact_Kbp"/>
</dbReference>
<gene>
    <name evidence="3" type="ORF">H8Z77_01705</name>
</gene>
<dbReference type="InterPro" id="IPR018392">
    <property type="entry name" value="LysM"/>
</dbReference>
<dbReference type="SUPFAM" id="SSF54106">
    <property type="entry name" value="LysM domain"/>
    <property type="match status" value="1"/>
</dbReference>
<dbReference type="Pfam" id="PF01476">
    <property type="entry name" value="LysM"/>
    <property type="match status" value="1"/>
</dbReference>
<dbReference type="PANTHER" id="PTHR34700">
    <property type="entry name" value="POTASSIUM BINDING PROTEIN KBP"/>
    <property type="match status" value="1"/>
</dbReference>
<evidence type="ECO:0000313" key="3">
    <source>
        <dbReference type="EMBL" id="MBC5786739.1"/>
    </source>
</evidence>
<dbReference type="SMART" id="SM00257">
    <property type="entry name" value="LysM"/>
    <property type="match status" value="1"/>
</dbReference>
<feature type="domain" description="LysM" evidence="2">
    <location>
        <begin position="175"/>
        <end position="224"/>
    </location>
</feature>
<feature type="compositionally biased region" description="Low complexity" evidence="1">
    <location>
        <begin position="158"/>
        <end position="171"/>
    </location>
</feature>
<name>A0ABR7INN0_9CLOT</name>
<comment type="caution">
    <text evidence="3">The sequence shown here is derived from an EMBL/GenBank/DDBJ whole genome shotgun (WGS) entry which is preliminary data.</text>
</comment>
<dbReference type="EMBL" id="JACOQK010000001">
    <property type="protein sequence ID" value="MBC5786739.1"/>
    <property type="molecule type" value="Genomic_DNA"/>
</dbReference>
<dbReference type="Proteomes" id="UP000649151">
    <property type="component" value="Unassembled WGS sequence"/>
</dbReference>
<dbReference type="InterPro" id="IPR036779">
    <property type="entry name" value="LysM_dom_sf"/>
</dbReference>
<dbReference type="RefSeq" id="WP_186995973.1">
    <property type="nucleotide sequence ID" value="NZ_JACOQK010000001.1"/>
</dbReference>
<proteinExistence type="predicted"/>
<evidence type="ECO:0000313" key="4">
    <source>
        <dbReference type="Proteomes" id="UP000649151"/>
    </source>
</evidence>
<accession>A0ABR7INN0</accession>
<dbReference type="PANTHER" id="PTHR34700:SF4">
    <property type="entry name" value="PHAGE-LIKE ELEMENT PBSX PROTEIN XKDP"/>
    <property type="match status" value="1"/>
</dbReference>
<keyword evidence="4" id="KW-1185">Reference proteome</keyword>
<reference evidence="3 4" key="1">
    <citation type="submission" date="2020-08" db="EMBL/GenBank/DDBJ databases">
        <title>Genome public.</title>
        <authorList>
            <person name="Liu C."/>
            <person name="Sun Q."/>
        </authorList>
    </citation>
    <scope>NUCLEOTIDE SEQUENCE [LARGE SCALE GENOMIC DNA]</scope>
    <source>
        <strain evidence="3 4">NSJ-27</strain>
    </source>
</reference>
<organism evidence="3 4">
    <name type="scientific">Clostridium facile</name>
    <dbReference type="NCBI Taxonomy" id="2763035"/>
    <lineage>
        <taxon>Bacteria</taxon>
        <taxon>Bacillati</taxon>
        <taxon>Bacillota</taxon>
        <taxon>Clostridia</taxon>
        <taxon>Eubacteriales</taxon>
        <taxon>Clostridiaceae</taxon>
        <taxon>Clostridium</taxon>
    </lineage>
</organism>
<feature type="region of interest" description="Disordered" evidence="1">
    <location>
        <begin position="154"/>
        <end position="174"/>
    </location>
</feature>
<dbReference type="Gene3D" id="3.10.350.10">
    <property type="entry name" value="LysM domain"/>
    <property type="match status" value="1"/>
</dbReference>
<protein>
    <submittedName>
        <fullName evidence="3">LysM peptidoglycan-binding domain-containing protein</fullName>
    </submittedName>
</protein>
<dbReference type="PROSITE" id="PS51782">
    <property type="entry name" value="LYSM"/>
    <property type="match status" value="1"/>
</dbReference>